<proteinExistence type="predicted"/>
<dbReference type="Proteomes" id="UP000004508">
    <property type="component" value="Unassembled WGS sequence"/>
</dbReference>
<name>D6TUQ4_KTERA</name>
<evidence type="ECO:0000313" key="3">
    <source>
        <dbReference type="Proteomes" id="UP000004508"/>
    </source>
</evidence>
<dbReference type="InParanoid" id="D6TUQ4"/>
<feature type="region of interest" description="Disordered" evidence="1">
    <location>
        <begin position="70"/>
        <end position="89"/>
    </location>
</feature>
<reference evidence="2 3" key="1">
    <citation type="journal article" date="2011" name="Stand. Genomic Sci.">
        <title>Non-contiguous finished genome sequence and contextual data of the filamentous soil bacterium Ktedonobacter racemifer type strain (SOSP1-21).</title>
        <authorList>
            <person name="Chang Y.J."/>
            <person name="Land M."/>
            <person name="Hauser L."/>
            <person name="Chertkov O."/>
            <person name="Del Rio T.G."/>
            <person name="Nolan M."/>
            <person name="Copeland A."/>
            <person name="Tice H."/>
            <person name="Cheng J.F."/>
            <person name="Lucas S."/>
            <person name="Han C."/>
            <person name="Goodwin L."/>
            <person name="Pitluck S."/>
            <person name="Ivanova N."/>
            <person name="Ovchinikova G."/>
            <person name="Pati A."/>
            <person name="Chen A."/>
            <person name="Palaniappan K."/>
            <person name="Mavromatis K."/>
            <person name="Liolios K."/>
            <person name="Brettin T."/>
            <person name="Fiebig A."/>
            <person name="Rohde M."/>
            <person name="Abt B."/>
            <person name="Goker M."/>
            <person name="Detter J.C."/>
            <person name="Woyke T."/>
            <person name="Bristow J."/>
            <person name="Eisen J.A."/>
            <person name="Markowitz V."/>
            <person name="Hugenholtz P."/>
            <person name="Kyrpides N.C."/>
            <person name="Klenk H.P."/>
            <person name="Lapidus A."/>
        </authorList>
    </citation>
    <scope>NUCLEOTIDE SEQUENCE [LARGE SCALE GENOMIC DNA]</scope>
    <source>
        <strain evidence="3">DSM 44963</strain>
    </source>
</reference>
<gene>
    <name evidence="2" type="ORF">Krac_6409</name>
</gene>
<dbReference type="RefSeq" id="WP_007917364.1">
    <property type="nucleotide sequence ID" value="NZ_ADVG01000003.1"/>
</dbReference>
<keyword evidence="3" id="KW-1185">Reference proteome</keyword>
<dbReference type="AlphaFoldDB" id="D6TUQ4"/>
<accession>D6TUQ4</accession>
<dbReference type="EMBL" id="ADVG01000003">
    <property type="protein sequence ID" value="EFH85230.1"/>
    <property type="molecule type" value="Genomic_DNA"/>
</dbReference>
<protein>
    <submittedName>
        <fullName evidence="2">Uncharacterized protein</fullName>
    </submittedName>
</protein>
<sequence length="199" mass="22271">MLVTATETGIIPVSVAVTRAFSDRSSRDQIRLLYLIGRAIQGDMHAQGKYISERAYPSFITYTRGENHYQSHHALSPPHPTVAEKKPAPPEPDDLEIVGLDLTNLDNEFADDVQYGLTPDELAYNEPIAAPPCTFQSKFHGLRDWFAQRRLRDLKTMLFLYEASRVDASREYTLTEIASGLQMSANSMRTPALDGDLIA</sequence>
<evidence type="ECO:0000256" key="1">
    <source>
        <dbReference type="SAM" id="MobiDB-lite"/>
    </source>
</evidence>
<evidence type="ECO:0000313" key="2">
    <source>
        <dbReference type="EMBL" id="EFH85230.1"/>
    </source>
</evidence>
<comment type="caution">
    <text evidence="2">The sequence shown here is derived from an EMBL/GenBank/DDBJ whole genome shotgun (WGS) entry which is preliminary data.</text>
</comment>
<organism evidence="2 3">
    <name type="scientific">Ktedonobacter racemifer DSM 44963</name>
    <dbReference type="NCBI Taxonomy" id="485913"/>
    <lineage>
        <taxon>Bacteria</taxon>
        <taxon>Bacillati</taxon>
        <taxon>Chloroflexota</taxon>
        <taxon>Ktedonobacteria</taxon>
        <taxon>Ktedonobacterales</taxon>
        <taxon>Ktedonobacteraceae</taxon>
        <taxon>Ktedonobacter</taxon>
    </lineage>
</organism>